<evidence type="ECO:0000256" key="5">
    <source>
        <dbReference type="ARBA" id="ARBA00022842"/>
    </source>
</evidence>
<dbReference type="GO" id="GO:0004161">
    <property type="term" value="F:dimethylallyltranstransferase activity"/>
    <property type="evidence" value="ECO:0007669"/>
    <property type="project" value="UniProtKB-EC"/>
</dbReference>
<dbReference type="PROSITE" id="PS00723">
    <property type="entry name" value="POLYPRENYL_SYNTHASE_1"/>
    <property type="match status" value="1"/>
</dbReference>
<dbReference type="AlphaFoldDB" id="A0A923IXV8"/>
<dbReference type="RefSeq" id="WP_184452856.1">
    <property type="nucleotide sequence ID" value="NZ_JACHMK010000001.1"/>
</dbReference>
<comment type="caution">
    <text evidence="7">The sequence shown here is derived from an EMBL/GenBank/DDBJ whole genome shotgun (WGS) entry which is preliminary data.</text>
</comment>
<evidence type="ECO:0000256" key="2">
    <source>
        <dbReference type="ARBA" id="ARBA00006706"/>
    </source>
</evidence>
<evidence type="ECO:0000256" key="6">
    <source>
        <dbReference type="RuleBase" id="RU004466"/>
    </source>
</evidence>
<name>A0A923IXV8_9ACTO</name>
<dbReference type="SFLD" id="SFLDS00005">
    <property type="entry name" value="Isoprenoid_Synthase_Type_I"/>
    <property type="match status" value="1"/>
</dbReference>
<dbReference type="EC" id="2.5.1.29" evidence="7"/>
<dbReference type="Proteomes" id="UP000617426">
    <property type="component" value="Unassembled WGS sequence"/>
</dbReference>
<keyword evidence="4" id="KW-0479">Metal-binding</keyword>
<dbReference type="EC" id="2.5.1.10" evidence="7"/>
<dbReference type="InterPro" id="IPR000092">
    <property type="entry name" value="Polyprenyl_synt"/>
</dbReference>
<dbReference type="SUPFAM" id="SSF48576">
    <property type="entry name" value="Terpenoid synthases"/>
    <property type="match status" value="1"/>
</dbReference>
<protein>
    <submittedName>
        <fullName evidence="7">Geranylgeranyl diphosphate synthase type I</fullName>
        <ecNumber evidence="7">2.5.1.1</ecNumber>
        <ecNumber evidence="7">2.5.1.10</ecNumber>
        <ecNumber evidence="7">2.5.1.29</ecNumber>
    </submittedName>
</protein>
<reference evidence="7" key="1">
    <citation type="submission" date="2020-08" db="EMBL/GenBank/DDBJ databases">
        <title>Sequencing the genomes of 1000 actinobacteria strains.</title>
        <authorList>
            <person name="Klenk H.-P."/>
        </authorList>
    </citation>
    <scope>NUCLEOTIDE SEQUENCE</scope>
    <source>
        <strain evidence="7">DSM 10695</strain>
    </source>
</reference>
<evidence type="ECO:0000256" key="3">
    <source>
        <dbReference type="ARBA" id="ARBA00022679"/>
    </source>
</evidence>
<comment type="cofactor">
    <cofactor evidence="1">
        <name>Mg(2+)</name>
        <dbReference type="ChEBI" id="CHEBI:18420"/>
    </cofactor>
</comment>
<comment type="similarity">
    <text evidence="2 6">Belongs to the FPP/GGPP synthase family.</text>
</comment>
<dbReference type="GO" id="GO:0046872">
    <property type="term" value="F:metal ion binding"/>
    <property type="evidence" value="ECO:0007669"/>
    <property type="project" value="UniProtKB-KW"/>
</dbReference>
<dbReference type="GO" id="GO:0008299">
    <property type="term" value="P:isoprenoid biosynthetic process"/>
    <property type="evidence" value="ECO:0007669"/>
    <property type="project" value="InterPro"/>
</dbReference>
<dbReference type="Gene3D" id="1.10.600.10">
    <property type="entry name" value="Farnesyl Diphosphate Synthase"/>
    <property type="match status" value="1"/>
</dbReference>
<dbReference type="GO" id="GO:0004337">
    <property type="term" value="F:(2E,6E)-farnesyl diphosphate synthase activity"/>
    <property type="evidence" value="ECO:0007669"/>
    <property type="project" value="UniProtKB-EC"/>
</dbReference>
<organism evidence="7 8">
    <name type="scientific">Schaalia hyovaginalis</name>
    <dbReference type="NCBI Taxonomy" id="29316"/>
    <lineage>
        <taxon>Bacteria</taxon>
        <taxon>Bacillati</taxon>
        <taxon>Actinomycetota</taxon>
        <taxon>Actinomycetes</taxon>
        <taxon>Actinomycetales</taxon>
        <taxon>Actinomycetaceae</taxon>
        <taxon>Schaalia</taxon>
    </lineage>
</organism>
<evidence type="ECO:0000256" key="4">
    <source>
        <dbReference type="ARBA" id="ARBA00022723"/>
    </source>
</evidence>
<evidence type="ECO:0000313" key="7">
    <source>
        <dbReference type="EMBL" id="MBB6334838.1"/>
    </source>
</evidence>
<keyword evidence="8" id="KW-1185">Reference proteome</keyword>
<keyword evidence="3 6" id="KW-0808">Transferase</keyword>
<dbReference type="PANTHER" id="PTHR12001">
    <property type="entry name" value="GERANYLGERANYL PYROPHOSPHATE SYNTHASE"/>
    <property type="match status" value="1"/>
</dbReference>
<dbReference type="GO" id="GO:0004311">
    <property type="term" value="F:geranylgeranyl diphosphate synthase activity"/>
    <property type="evidence" value="ECO:0007669"/>
    <property type="project" value="UniProtKB-EC"/>
</dbReference>
<gene>
    <name evidence="7" type="ORF">HD592_001403</name>
</gene>
<dbReference type="Pfam" id="PF00348">
    <property type="entry name" value="polyprenyl_synt"/>
    <property type="match status" value="1"/>
</dbReference>
<dbReference type="EMBL" id="JACHMK010000001">
    <property type="protein sequence ID" value="MBB6334838.1"/>
    <property type="molecule type" value="Genomic_DNA"/>
</dbReference>
<dbReference type="PANTHER" id="PTHR12001:SF85">
    <property type="entry name" value="SHORT CHAIN ISOPRENYL DIPHOSPHATE SYNTHASE"/>
    <property type="match status" value="1"/>
</dbReference>
<keyword evidence="5" id="KW-0460">Magnesium</keyword>
<evidence type="ECO:0000313" key="8">
    <source>
        <dbReference type="Proteomes" id="UP000617426"/>
    </source>
</evidence>
<evidence type="ECO:0000256" key="1">
    <source>
        <dbReference type="ARBA" id="ARBA00001946"/>
    </source>
</evidence>
<dbReference type="InterPro" id="IPR008949">
    <property type="entry name" value="Isoprenoid_synthase_dom_sf"/>
</dbReference>
<proteinExistence type="inferred from homology"/>
<dbReference type="EC" id="2.5.1.1" evidence="7"/>
<sequence length="361" mass="38525">MTTLDKRFAALRPRIDLDTANALDDALSALAPGDTAAELVDAARDSVRSGKRLRALLAHFGASLGSGTPLGDGDVHLLGAALELYQASALVHDDLIDKALTRRGIATPHVRFARAHAHSSWSGSAPDFGAAAAVLLGDLLFSAAESAMIRQSQRLPHDRAVRLLARYALMHSEVALGQYLDVRAENLPLRAFGPSVSDAREVVLRKSARYSVVQPTLLGAAAAGADEDVLHALESALTPWGIAFQLRDDDLGVFGDPEVTGKPAGDDIREGKRTVLLALTWENASEAERLRLERALGNPEPGPEELTAAADIIEARGRADHEHLIEALIEEGARALDDSPLAPKTRSELLELSRIITARTS</sequence>
<dbReference type="InterPro" id="IPR033749">
    <property type="entry name" value="Polyprenyl_synt_CS"/>
</dbReference>
<accession>A0A923IXV8</accession>